<sequence>MAAMLNGEVLTSTERSSVRRCNQMTWVQVTTLECLLNQMATVHWHINKTLLAFFVIFTDTTKSKDKEEALILLHLHFEIVTHKHGNPKLKALMYRFGKKKICLMNFSAEVCCSTKNPTYVDLGSNITSQCG</sequence>
<dbReference type="Proteomes" id="UP000827872">
    <property type="component" value="Linkage Group LG13"/>
</dbReference>
<comment type="caution">
    <text evidence="1">The sequence shown here is derived from an EMBL/GenBank/DDBJ whole genome shotgun (WGS) entry which is preliminary data.</text>
</comment>
<protein>
    <submittedName>
        <fullName evidence="1">Uncharacterized protein</fullName>
    </submittedName>
</protein>
<proteinExistence type="predicted"/>
<reference evidence="1" key="1">
    <citation type="submission" date="2021-08" db="EMBL/GenBank/DDBJ databases">
        <title>The first chromosome-level gecko genome reveals the dynamic sex chromosomes of Neotropical dwarf geckos (Sphaerodactylidae: Sphaerodactylus).</title>
        <authorList>
            <person name="Pinto B.J."/>
            <person name="Keating S.E."/>
            <person name="Gamble T."/>
        </authorList>
    </citation>
    <scope>NUCLEOTIDE SEQUENCE</scope>
    <source>
        <strain evidence="1">TG3544</strain>
    </source>
</reference>
<gene>
    <name evidence="1" type="ORF">K3G42_013652</name>
</gene>
<evidence type="ECO:0000313" key="2">
    <source>
        <dbReference type="Proteomes" id="UP000827872"/>
    </source>
</evidence>
<organism evidence="1 2">
    <name type="scientific">Sphaerodactylus townsendi</name>
    <dbReference type="NCBI Taxonomy" id="933632"/>
    <lineage>
        <taxon>Eukaryota</taxon>
        <taxon>Metazoa</taxon>
        <taxon>Chordata</taxon>
        <taxon>Craniata</taxon>
        <taxon>Vertebrata</taxon>
        <taxon>Euteleostomi</taxon>
        <taxon>Lepidosauria</taxon>
        <taxon>Squamata</taxon>
        <taxon>Bifurcata</taxon>
        <taxon>Gekkota</taxon>
        <taxon>Sphaerodactylidae</taxon>
        <taxon>Sphaerodactylus</taxon>
    </lineage>
</organism>
<evidence type="ECO:0000313" key="1">
    <source>
        <dbReference type="EMBL" id="KAH8012030.1"/>
    </source>
</evidence>
<accession>A0ACB8FY60</accession>
<dbReference type="EMBL" id="CM037626">
    <property type="protein sequence ID" value="KAH8012030.1"/>
    <property type="molecule type" value="Genomic_DNA"/>
</dbReference>
<keyword evidence="2" id="KW-1185">Reference proteome</keyword>
<name>A0ACB8FY60_9SAUR</name>